<evidence type="ECO:0000256" key="1">
    <source>
        <dbReference type="SAM" id="Phobius"/>
    </source>
</evidence>
<name>A0A9X4RCX7_9ACTN</name>
<evidence type="ECO:0000313" key="2">
    <source>
        <dbReference type="EMBL" id="MDG3013522.1"/>
    </source>
</evidence>
<dbReference type="EMBL" id="JANRHA010000001">
    <property type="protein sequence ID" value="MDG3013522.1"/>
    <property type="molecule type" value="Genomic_DNA"/>
</dbReference>
<comment type="caution">
    <text evidence="2">The sequence shown here is derived from an EMBL/GenBank/DDBJ whole genome shotgun (WGS) entry which is preliminary data.</text>
</comment>
<feature type="transmembrane region" description="Helical" evidence="1">
    <location>
        <begin position="30"/>
        <end position="49"/>
    </location>
</feature>
<keyword evidence="1" id="KW-1133">Transmembrane helix</keyword>
<protein>
    <submittedName>
        <fullName evidence="2">Uncharacterized protein</fullName>
    </submittedName>
</protein>
<accession>A0A9X4RCX7</accession>
<dbReference type="Proteomes" id="UP001152755">
    <property type="component" value="Unassembled WGS sequence"/>
</dbReference>
<keyword evidence="3" id="KW-1185">Reference proteome</keyword>
<sequence>MSDFLVYGLFILAGFFIGGAYSMWKNNRFVSGVLLALAVLAAAGGILRVI</sequence>
<keyword evidence="1" id="KW-0472">Membrane</keyword>
<gene>
    <name evidence="2" type="ORF">NVS88_03000</name>
</gene>
<evidence type="ECO:0000313" key="3">
    <source>
        <dbReference type="Proteomes" id="UP001152755"/>
    </source>
</evidence>
<reference evidence="2" key="1">
    <citation type="submission" date="2022-08" db="EMBL/GenBank/DDBJ databases">
        <title>Genome analysis of Corynebacteriales strain.</title>
        <authorList>
            <person name="Lee S.D."/>
        </authorList>
    </citation>
    <scope>NUCLEOTIDE SEQUENCE</scope>
    <source>
        <strain evidence="2">D3-21</strain>
    </source>
</reference>
<keyword evidence="1" id="KW-0812">Transmembrane</keyword>
<organism evidence="2 3">
    <name type="scientific">Speluncibacter jeojiensis</name>
    <dbReference type="NCBI Taxonomy" id="2710754"/>
    <lineage>
        <taxon>Bacteria</taxon>
        <taxon>Bacillati</taxon>
        <taxon>Actinomycetota</taxon>
        <taxon>Actinomycetes</taxon>
        <taxon>Mycobacteriales</taxon>
        <taxon>Speluncibacteraceae</taxon>
        <taxon>Speluncibacter</taxon>
    </lineage>
</organism>
<feature type="transmembrane region" description="Helical" evidence="1">
    <location>
        <begin position="5"/>
        <end position="24"/>
    </location>
</feature>
<dbReference type="RefSeq" id="WP_277834579.1">
    <property type="nucleotide sequence ID" value="NZ_JAAIVF010000006.1"/>
</dbReference>
<proteinExistence type="predicted"/>
<dbReference type="AlphaFoldDB" id="A0A9X4RCX7"/>